<feature type="transmembrane region" description="Helical" evidence="1">
    <location>
        <begin position="12"/>
        <end position="32"/>
    </location>
</feature>
<keyword evidence="1" id="KW-1133">Transmembrane helix</keyword>
<accession>A0AAU4JYZ5</accession>
<evidence type="ECO:0000256" key="1">
    <source>
        <dbReference type="SAM" id="Phobius"/>
    </source>
</evidence>
<protein>
    <submittedName>
        <fullName evidence="2">Uncharacterized protein</fullName>
    </submittedName>
</protein>
<name>A0AAU4JYZ5_9NOCA</name>
<gene>
    <name evidence="2" type="ORF">OG579_14905</name>
</gene>
<dbReference type="RefSeq" id="WP_275041765.1">
    <property type="nucleotide sequence ID" value="NZ_CP108021.1"/>
</dbReference>
<evidence type="ECO:0000313" key="2">
    <source>
        <dbReference type="EMBL" id="WUM19009.1"/>
    </source>
</evidence>
<dbReference type="EMBL" id="CP108021">
    <property type="protein sequence ID" value="WUM19009.1"/>
    <property type="molecule type" value="Genomic_DNA"/>
</dbReference>
<organism evidence="2 3">
    <name type="scientific">Williamsia herbipolensis</name>
    <dbReference type="NCBI Taxonomy" id="1603258"/>
    <lineage>
        <taxon>Bacteria</taxon>
        <taxon>Bacillati</taxon>
        <taxon>Actinomycetota</taxon>
        <taxon>Actinomycetes</taxon>
        <taxon>Mycobacteriales</taxon>
        <taxon>Nocardiaceae</taxon>
        <taxon>Williamsia</taxon>
    </lineage>
</organism>
<keyword evidence="1" id="KW-0812">Transmembrane</keyword>
<keyword evidence="3" id="KW-1185">Reference proteome</keyword>
<dbReference type="Proteomes" id="UP001432128">
    <property type="component" value="Chromosome"/>
</dbReference>
<sequence>MSVLDSLSRSKSVQFSVVFVAIYVVFAIFGYSRAIAEERSYK</sequence>
<keyword evidence="1" id="KW-0472">Membrane</keyword>
<evidence type="ECO:0000313" key="3">
    <source>
        <dbReference type="Proteomes" id="UP001432128"/>
    </source>
</evidence>
<dbReference type="AlphaFoldDB" id="A0AAU4JYZ5"/>
<dbReference type="KEGG" id="whr:OG579_14905"/>
<proteinExistence type="predicted"/>
<reference evidence="2 3" key="1">
    <citation type="submission" date="2022-10" db="EMBL/GenBank/DDBJ databases">
        <title>The complete genomes of actinobacterial strains from the NBC collection.</title>
        <authorList>
            <person name="Joergensen T.S."/>
            <person name="Alvarez Arevalo M."/>
            <person name="Sterndorff E.B."/>
            <person name="Faurdal D."/>
            <person name="Vuksanovic O."/>
            <person name="Mourched A.-S."/>
            <person name="Charusanti P."/>
            <person name="Shaw S."/>
            <person name="Blin K."/>
            <person name="Weber T."/>
        </authorList>
    </citation>
    <scope>NUCLEOTIDE SEQUENCE [LARGE SCALE GENOMIC DNA]</scope>
    <source>
        <strain evidence="2 3">NBC_00319</strain>
    </source>
</reference>